<evidence type="ECO:0000256" key="1">
    <source>
        <dbReference type="SAM" id="MobiDB-lite"/>
    </source>
</evidence>
<gene>
    <name evidence="3" type="ORF">ACFQT0_19015</name>
</gene>
<protein>
    <recommendedName>
        <fullName evidence="5">SH3 domain-containing protein</fullName>
    </recommendedName>
</protein>
<evidence type="ECO:0000256" key="2">
    <source>
        <dbReference type="SAM" id="Phobius"/>
    </source>
</evidence>
<dbReference type="Proteomes" id="UP001596513">
    <property type="component" value="Unassembled WGS sequence"/>
</dbReference>
<keyword evidence="2" id="KW-1133">Transmembrane helix</keyword>
<feature type="region of interest" description="Disordered" evidence="1">
    <location>
        <begin position="58"/>
        <end position="105"/>
    </location>
</feature>
<feature type="region of interest" description="Disordered" evidence="1">
    <location>
        <begin position="1"/>
        <end position="32"/>
    </location>
</feature>
<feature type="compositionally biased region" description="Low complexity" evidence="1">
    <location>
        <begin position="73"/>
        <end position="98"/>
    </location>
</feature>
<keyword evidence="4" id="KW-1185">Reference proteome</keyword>
<dbReference type="EMBL" id="JBHTEK010000001">
    <property type="protein sequence ID" value="MFC7669210.1"/>
    <property type="molecule type" value="Genomic_DNA"/>
</dbReference>
<accession>A0ABW2U7H3</accession>
<keyword evidence="2" id="KW-0812">Transmembrane</keyword>
<organism evidence="3 4">
    <name type="scientific">Hymenobacter humi</name>
    <dbReference type="NCBI Taxonomy" id="1411620"/>
    <lineage>
        <taxon>Bacteria</taxon>
        <taxon>Pseudomonadati</taxon>
        <taxon>Bacteroidota</taxon>
        <taxon>Cytophagia</taxon>
        <taxon>Cytophagales</taxon>
        <taxon>Hymenobacteraceae</taxon>
        <taxon>Hymenobacter</taxon>
    </lineage>
</organism>
<sequence>MSQQNQAKTYPPLRGGKGPGLRGSTPRRGLSSKAKTAIIIVAVGLLGGAGLGLLMAPSDDEARSPDSELIVDPSPASSKESAKPAEPAAPKETAVAEPVGQQPGQGRRYQVIVGTAYFFDAPQQSTPNGKYLRRGDVFYGEGELNGFVKSGFVNPDGTRSTGWLKSQELKRLSESPAPRVVRTPKPRPAAPPAVPNDYSTAAPAAKSAPVERAAPSRSGQTAVVQAARSYFYDSPDLSTPRKAHCVRGDKVRLGETRGDAVYVTFTNWEKVTTTGWMRKDALGI</sequence>
<keyword evidence="2" id="KW-0472">Membrane</keyword>
<dbReference type="RefSeq" id="WP_380204722.1">
    <property type="nucleotide sequence ID" value="NZ_JBHTEK010000001.1"/>
</dbReference>
<evidence type="ECO:0000313" key="3">
    <source>
        <dbReference type="EMBL" id="MFC7669210.1"/>
    </source>
</evidence>
<reference evidence="4" key="1">
    <citation type="journal article" date="2019" name="Int. J. Syst. Evol. Microbiol.">
        <title>The Global Catalogue of Microorganisms (GCM) 10K type strain sequencing project: providing services to taxonomists for standard genome sequencing and annotation.</title>
        <authorList>
            <consortium name="The Broad Institute Genomics Platform"/>
            <consortium name="The Broad Institute Genome Sequencing Center for Infectious Disease"/>
            <person name="Wu L."/>
            <person name="Ma J."/>
        </authorList>
    </citation>
    <scope>NUCLEOTIDE SEQUENCE [LARGE SCALE GENOMIC DNA]</scope>
    <source>
        <strain evidence="4">JCM 19635</strain>
    </source>
</reference>
<evidence type="ECO:0008006" key="5">
    <source>
        <dbReference type="Google" id="ProtNLM"/>
    </source>
</evidence>
<name>A0ABW2U7H3_9BACT</name>
<evidence type="ECO:0000313" key="4">
    <source>
        <dbReference type="Proteomes" id="UP001596513"/>
    </source>
</evidence>
<comment type="caution">
    <text evidence="3">The sequence shown here is derived from an EMBL/GenBank/DDBJ whole genome shotgun (WGS) entry which is preliminary data.</text>
</comment>
<feature type="region of interest" description="Disordered" evidence="1">
    <location>
        <begin position="165"/>
        <end position="219"/>
    </location>
</feature>
<feature type="transmembrane region" description="Helical" evidence="2">
    <location>
        <begin position="37"/>
        <end position="56"/>
    </location>
</feature>
<proteinExistence type="predicted"/>